<dbReference type="InterPro" id="IPR041700">
    <property type="entry name" value="OMP_b-brl_3"/>
</dbReference>
<keyword evidence="4" id="KW-0732">Signal</keyword>
<feature type="chain" id="PRO_5012639854" evidence="4">
    <location>
        <begin position="21"/>
        <end position="796"/>
    </location>
</feature>
<dbReference type="AlphaFoldDB" id="A0A1T4M004"/>
<dbReference type="InterPro" id="IPR013784">
    <property type="entry name" value="Carb-bd-like_fold"/>
</dbReference>
<name>A0A1T4M004_9BACT</name>
<dbReference type="PANTHER" id="PTHR40980">
    <property type="entry name" value="PLUG DOMAIN-CONTAINING PROTEIN"/>
    <property type="match status" value="1"/>
</dbReference>
<dbReference type="SUPFAM" id="SSF49452">
    <property type="entry name" value="Starch-binding domain-like"/>
    <property type="match status" value="1"/>
</dbReference>
<feature type="signal peptide" evidence="4">
    <location>
        <begin position="1"/>
        <end position="20"/>
    </location>
</feature>
<dbReference type="Proteomes" id="UP000190888">
    <property type="component" value="Unassembled WGS sequence"/>
</dbReference>
<keyword evidence="3" id="KW-0998">Cell outer membrane</keyword>
<dbReference type="Gene3D" id="2.60.40.1120">
    <property type="entry name" value="Carboxypeptidase-like, regulatory domain"/>
    <property type="match status" value="1"/>
</dbReference>
<protein>
    <submittedName>
        <fullName evidence="6">Outer membrane receptor proteins, mostly Fe transport</fullName>
    </submittedName>
</protein>
<dbReference type="GO" id="GO:0009279">
    <property type="term" value="C:cell outer membrane"/>
    <property type="evidence" value="ECO:0007669"/>
    <property type="project" value="UniProtKB-SubCell"/>
</dbReference>
<proteinExistence type="predicted"/>
<dbReference type="STRING" id="413434.SAMN04488132_10383"/>
<dbReference type="OrthoDB" id="905812at2"/>
<keyword evidence="7" id="KW-1185">Reference proteome</keyword>
<dbReference type="Pfam" id="PF14905">
    <property type="entry name" value="OMP_b-brl_3"/>
    <property type="match status" value="1"/>
</dbReference>
<sequence length="796" mass="90555">MNKSVFCILFFLCHSILLQAQTLIRGTVTGSNGEPASFAQVSIHTGGDSALLKTTRADTSGRFEFSDMKAGVYLLKVSMLGFHPHSSTLSVYAGNPITDAGMIRLREEEKNLNEVTVRAERAAIRQTALATILQINGNNLFKTSVNVMDILRKAPGISIGPDGALLVSNRNVPALFINGRHVPMSPEESLAYLNGLLPEMIEKIEIISNPPAQYDGQFKAIIDIRLRRDQSLGWKGSVSSSLRRHFYYSADNSLQLSYKTSKTAYHFRTGYVKGDDYYLYTALQQLANTNFMATHTLTRTNNNNLSLEAGADFAISSKQDLSVTFRRYRANRRADSRNTLTFYDPGHINITGRQQTSNLYDPVQANEALNIYYQFRLSEKQRFSILATVSHTGNRRNEDIIIRNAETMQQNSYWKTALKNDAHTRSIQADHTLQLGNGHLETGARFAYIRTINDLQYDTLNNQQVFVHDAFRTNDFNYREYISAVYAAYTYQQNRFDLRVGLRAEHTKTHAGSSAQHDLFERNYLNWLPAISGGYRINNGQRISLAFSQRITRPGFDQLNPFRFYFSPLNYWVGNPYLRPSVTASAQLLYTNKAFSASVTAGREKDLMTRYPEYNRITNELLYLGTNLPYSDFATLEARYSFSVAKWWKISQTAAMNYQKQQMPYLGKTYAIAVADFTLNGSQVFSLPAGITADLTYRYRSNSGNSLYYIRSNGSLDAGIQKAWFNGSLNTVLNAYDLFYTNTARLIFRETEIINNRLNHFNATRRMVFTVAYRFGKSNYKRTERKISDEERRAGN</sequence>
<dbReference type="GO" id="GO:0030246">
    <property type="term" value="F:carbohydrate binding"/>
    <property type="evidence" value="ECO:0007669"/>
    <property type="project" value="InterPro"/>
</dbReference>
<keyword evidence="6" id="KW-0675">Receptor</keyword>
<evidence type="ECO:0000313" key="7">
    <source>
        <dbReference type="Proteomes" id="UP000190888"/>
    </source>
</evidence>
<organism evidence="6 7">
    <name type="scientific">Sediminibacterium ginsengisoli</name>
    <dbReference type="NCBI Taxonomy" id="413434"/>
    <lineage>
        <taxon>Bacteria</taxon>
        <taxon>Pseudomonadati</taxon>
        <taxon>Bacteroidota</taxon>
        <taxon>Chitinophagia</taxon>
        <taxon>Chitinophagales</taxon>
        <taxon>Chitinophagaceae</taxon>
        <taxon>Sediminibacterium</taxon>
    </lineage>
</organism>
<dbReference type="RefSeq" id="WP_139367014.1">
    <property type="nucleotide sequence ID" value="NZ_FUWH01000003.1"/>
</dbReference>
<evidence type="ECO:0000313" key="6">
    <source>
        <dbReference type="EMBL" id="SJZ60231.1"/>
    </source>
</evidence>
<dbReference type="Gene3D" id="2.40.170.20">
    <property type="entry name" value="TonB-dependent receptor, beta-barrel domain"/>
    <property type="match status" value="1"/>
</dbReference>
<comment type="subcellular location">
    <subcellularLocation>
        <location evidence="1">Cell outer membrane</location>
    </subcellularLocation>
</comment>
<dbReference type="Pfam" id="PF13620">
    <property type="entry name" value="CarboxypepD_reg"/>
    <property type="match status" value="1"/>
</dbReference>
<evidence type="ECO:0000256" key="2">
    <source>
        <dbReference type="ARBA" id="ARBA00023136"/>
    </source>
</evidence>
<gene>
    <name evidence="6" type="ORF">SAMN04488132_10383</name>
</gene>
<accession>A0A1T4M004</accession>
<dbReference type="SUPFAM" id="SSF56935">
    <property type="entry name" value="Porins"/>
    <property type="match status" value="1"/>
</dbReference>
<evidence type="ECO:0000256" key="4">
    <source>
        <dbReference type="SAM" id="SignalP"/>
    </source>
</evidence>
<dbReference type="InterPro" id="IPR037066">
    <property type="entry name" value="Plug_dom_sf"/>
</dbReference>
<dbReference type="InterPro" id="IPR036942">
    <property type="entry name" value="Beta-barrel_TonB_sf"/>
</dbReference>
<evidence type="ECO:0000259" key="5">
    <source>
        <dbReference type="Pfam" id="PF14905"/>
    </source>
</evidence>
<dbReference type="Gene3D" id="2.170.130.10">
    <property type="entry name" value="TonB-dependent receptor, plug domain"/>
    <property type="match status" value="1"/>
</dbReference>
<evidence type="ECO:0000256" key="1">
    <source>
        <dbReference type="ARBA" id="ARBA00004442"/>
    </source>
</evidence>
<dbReference type="PANTHER" id="PTHR40980:SF4">
    <property type="entry name" value="TONB-DEPENDENT RECEPTOR-LIKE BETA-BARREL DOMAIN-CONTAINING PROTEIN"/>
    <property type="match status" value="1"/>
</dbReference>
<reference evidence="6 7" key="1">
    <citation type="submission" date="2017-02" db="EMBL/GenBank/DDBJ databases">
        <authorList>
            <person name="Peterson S.W."/>
        </authorList>
    </citation>
    <scope>NUCLEOTIDE SEQUENCE [LARGE SCALE GENOMIC DNA]</scope>
    <source>
        <strain evidence="6 7">DSM 22335</strain>
    </source>
</reference>
<feature type="domain" description="Outer membrane protein beta-barrel" evidence="5">
    <location>
        <begin position="379"/>
        <end position="773"/>
    </location>
</feature>
<keyword evidence="2" id="KW-0472">Membrane</keyword>
<evidence type="ECO:0000256" key="3">
    <source>
        <dbReference type="ARBA" id="ARBA00023237"/>
    </source>
</evidence>
<dbReference type="EMBL" id="FUWH01000003">
    <property type="protein sequence ID" value="SJZ60231.1"/>
    <property type="molecule type" value="Genomic_DNA"/>
</dbReference>